<keyword evidence="4" id="KW-0472">Membrane</keyword>
<sequence length="1153" mass="126833">MPEKEDITPTKKAKRKWTRRLGWTGAVLLALGYTLNGPGARWAVSYGLDKGLETQGMSGSAEVEGTLASGFVIQNLHYSGEQGLQQLEADKLVLDYRILELLDQKIRGVSLENARVVMDVSKFPPSKEDPEDPHAKLRETLSLVRSWVEQPEITITDLQLSLLQEGDPFADFSLSELSHASGSSDFQLSGFTAKDSTGSSTAEQVVNLTWQEYSATLDRFEILPGIALSSVKADWQQYPTGSGTLSFYDAELDISVCESLSASLTNGQITTQAVQFHLGIPLPVEAVLSQLELEINNWQETPVPSWEVQAKLAADSLQFNEYLAKDLGLDLSQKDQSYTLKLETKLNETELSASAKGSWSDPESKEWWKHTKLDYALETTKLGNIADLWIELPEGIELQQAAMKLSGNLSLSGEVLDQVQAEASVRGIQARDSSIPEIALSADYHSSGTVTASANSPERFELEAFYDLNSQDYSGAISFSEQSPEWINALLEIFELKLAAGGPLDFAWSGKGNIDLKKPQIGTLKVNQLELSLPEIPKLSASTNVSYQWPDKLDIHSLSIREEDWLGQAQLNWDGKSISIKQFGIQRDKEPIATITGNIPYHTEITTLKEFLGQKTAWNLNVDTKQLSLAKLRQWFALKTAQEINGSLELDFKLAGSPRAPSINGLMKAIDVSGIDDEHIAPLNLSVDFRSEEEQLRLSAELSENQDKRIALSGTFPFTPEAWLEDPNLLETLLDKSPIDAKLTIEELPLARFKKFIPKIESLEGSITGEANVKGTIHDPKFQADIQAEIPQLKLGFEEFRDARNLKLNAKISDSLLADLELTAQINGGDFKISGKADLNDFKNPSFDIDLMTRYALVHRDDLISARANTNLNLKGTLKEATLSGRIGLVESLLYKDIELLPIGVPSSAVAEVKLPAIDPEKAEDGLPIPEPFGEWKLDLTILTEDPILARGNIASGFIRGSIKVGGTLKNPEPDGSLSIRNVKAKLPFSLLEIPKGSVIFTPKNGLVPTLDIRGKSSIGNYDVSVFVYGSASSPKTAFTSYPPLPESEVMALIATGSTTSGLEDQEVAAFKALQIFLIKMRQKAEQPGGNQLFVALLKGVENLNLNVGEKDAFTGREYYSATIELTPQWHLTAQVDNEQQTRGLVIYVIRFR</sequence>
<evidence type="ECO:0000256" key="4">
    <source>
        <dbReference type="ARBA" id="ARBA00023136"/>
    </source>
</evidence>
<dbReference type="InParanoid" id="A0A1M6ERV7"/>
<comment type="subcellular location">
    <subcellularLocation>
        <location evidence="1">Membrane</location>
        <topology evidence="1">Single-pass membrane protein</topology>
    </subcellularLocation>
</comment>
<proteinExistence type="predicted"/>
<evidence type="ECO:0000313" key="7">
    <source>
        <dbReference type="Proteomes" id="UP000184510"/>
    </source>
</evidence>
<dbReference type="InterPro" id="IPR007452">
    <property type="entry name" value="TamB_C"/>
</dbReference>
<dbReference type="Pfam" id="PF04357">
    <property type="entry name" value="TamB"/>
    <property type="match status" value="1"/>
</dbReference>
<keyword evidence="7" id="KW-1185">Reference proteome</keyword>
<gene>
    <name evidence="6" type="ORF">SAMN02745181_1103</name>
</gene>
<evidence type="ECO:0000256" key="2">
    <source>
        <dbReference type="ARBA" id="ARBA00022692"/>
    </source>
</evidence>
<protein>
    <recommendedName>
        <fullName evidence="5">Translocation and assembly module TamB C-terminal domain-containing protein</fullName>
    </recommendedName>
</protein>
<evidence type="ECO:0000256" key="3">
    <source>
        <dbReference type="ARBA" id="ARBA00022989"/>
    </source>
</evidence>
<organism evidence="6 7">
    <name type="scientific">Rubritalea squalenifaciens DSM 18772</name>
    <dbReference type="NCBI Taxonomy" id="1123071"/>
    <lineage>
        <taxon>Bacteria</taxon>
        <taxon>Pseudomonadati</taxon>
        <taxon>Verrucomicrobiota</taxon>
        <taxon>Verrucomicrobiia</taxon>
        <taxon>Verrucomicrobiales</taxon>
        <taxon>Rubritaleaceae</taxon>
        <taxon>Rubritalea</taxon>
    </lineage>
</organism>
<dbReference type="RefSeq" id="WP_143158458.1">
    <property type="nucleotide sequence ID" value="NZ_FQYR01000002.1"/>
</dbReference>
<dbReference type="EMBL" id="FQYR01000002">
    <property type="protein sequence ID" value="SHI88109.1"/>
    <property type="molecule type" value="Genomic_DNA"/>
</dbReference>
<feature type="domain" description="Translocation and assembly module TamB C-terminal" evidence="5">
    <location>
        <begin position="822"/>
        <end position="1078"/>
    </location>
</feature>
<dbReference type="STRING" id="1123071.SAMN02745181_1103"/>
<keyword evidence="3" id="KW-1133">Transmembrane helix</keyword>
<dbReference type="GO" id="GO:0005886">
    <property type="term" value="C:plasma membrane"/>
    <property type="evidence" value="ECO:0007669"/>
    <property type="project" value="InterPro"/>
</dbReference>
<keyword evidence="2" id="KW-0812">Transmembrane</keyword>
<name>A0A1M6ERV7_9BACT</name>
<evidence type="ECO:0000259" key="5">
    <source>
        <dbReference type="Pfam" id="PF04357"/>
    </source>
</evidence>
<dbReference type="OrthoDB" id="173980at2"/>
<reference evidence="6 7" key="1">
    <citation type="submission" date="2016-11" db="EMBL/GenBank/DDBJ databases">
        <authorList>
            <person name="Jaros S."/>
            <person name="Januszkiewicz K."/>
            <person name="Wedrychowicz H."/>
        </authorList>
    </citation>
    <scope>NUCLEOTIDE SEQUENCE [LARGE SCALE GENOMIC DNA]</scope>
    <source>
        <strain evidence="6 7">DSM 18772</strain>
    </source>
</reference>
<evidence type="ECO:0000313" key="6">
    <source>
        <dbReference type="EMBL" id="SHI88109.1"/>
    </source>
</evidence>
<dbReference type="AlphaFoldDB" id="A0A1M6ERV7"/>
<accession>A0A1M6ERV7</accession>
<evidence type="ECO:0000256" key="1">
    <source>
        <dbReference type="ARBA" id="ARBA00004167"/>
    </source>
</evidence>
<dbReference type="PANTHER" id="PTHR36985:SF1">
    <property type="entry name" value="TRANSLOCATION AND ASSEMBLY MODULE SUBUNIT TAMB"/>
    <property type="match status" value="1"/>
</dbReference>
<dbReference type="Proteomes" id="UP000184510">
    <property type="component" value="Unassembled WGS sequence"/>
</dbReference>
<dbReference type="GO" id="GO:0009306">
    <property type="term" value="P:protein secretion"/>
    <property type="evidence" value="ECO:0007669"/>
    <property type="project" value="InterPro"/>
</dbReference>
<dbReference type="PANTHER" id="PTHR36985">
    <property type="entry name" value="TRANSLOCATION AND ASSEMBLY MODULE SUBUNIT TAMB"/>
    <property type="match status" value="1"/>
</dbReference>